<protein>
    <recommendedName>
        <fullName evidence="4">Secretion system C-terminal sorting domain-containing protein</fullName>
    </recommendedName>
</protein>
<feature type="chain" id="PRO_5046796579" description="Secretion system C-terminal sorting domain-containing protein" evidence="1">
    <location>
        <begin position="23"/>
        <end position="122"/>
    </location>
</feature>
<keyword evidence="3" id="KW-1185">Reference proteome</keyword>
<reference evidence="2 3" key="1">
    <citation type="submission" date="2020-04" db="EMBL/GenBank/DDBJ databases">
        <authorList>
            <person name="Yoon J."/>
        </authorList>
    </citation>
    <scope>NUCLEOTIDE SEQUENCE [LARGE SCALE GENOMIC DNA]</scope>
    <source>
        <strain evidence="2 3">DJ-13</strain>
    </source>
</reference>
<dbReference type="EMBL" id="JAAWWL010000003">
    <property type="protein sequence ID" value="NKI33456.1"/>
    <property type="molecule type" value="Genomic_DNA"/>
</dbReference>
<dbReference type="Proteomes" id="UP000718451">
    <property type="component" value="Unassembled WGS sequence"/>
</dbReference>
<comment type="caution">
    <text evidence="2">The sequence shown here is derived from an EMBL/GenBank/DDBJ whole genome shotgun (WGS) entry which is preliminary data.</text>
</comment>
<sequence>MRKIAKNTLVLATLFGAMVASANDFGGKAKAKSEVEKNLLTIESDPTFKKKGDKVLMNLLNLSQGKVILKVVDSEGRELFKEVIDGDLIVEKAFNFNNAFDDEYTIIVVDHNGTYKTTVKKK</sequence>
<evidence type="ECO:0000256" key="1">
    <source>
        <dbReference type="SAM" id="SignalP"/>
    </source>
</evidence>
<dbReference type="RefSeq" id="WP_168553672.1">
    <property type="nucleotide sequence ID" value="NZ_JAAWWL010000003.1"/>
</dbReference>
<name>A0ABX1GWS9_9FLAO</name>
<accession>A0ABX1GWS9</accession>
<proteinExistence type="predicted"/>
<organism evidence="2 3">
    <name type="scientific">Croceivirga thetidis</name>
    <dbReference type="NCBI Taxonomy" id="2721623"/>
    <lineage>
        <taxon>Bacteria</taxon>
        <taxon>Pseudomonadati</taxon>
        <taxon>Bacteroidota</taxon>
        <taxon>Flavobacteriia</taxon>
        <taxon>Flavobacteriales</taxon>
        <taxon>Flavobacteriaceae</taxon>
        <taxon>Croceivirga</taxon>
    </lineage>
</organism>
<gene>
    <name evidence="2" type="ORF">HCU67_16015</name>
</gene>
<keyword evidence="1" id="KW-0732">Signal</keyword>
<evidence type="ECO:0000313" key="3">
    <source>
        <dbReference type="Proteomes" id="UP000718451"/>
    </source>
</evidence>
<evidence type="ECO:0008006" key="4">
    <source>
        <dbReference type="Google" id="ProtNLM"/>
    </source>
</evidence>
<evidence type="ECO:0000313" key="2">
    <source>
        <dbReference type="EMBL" id="NKI33456.1"/>
    </source>
</evidence>
<feature type="signal peptide" evidence="1">
    <location>
        <begin position="1"/>
        <end position="22"/>
    </location>
</feature>